<protein>
    <submittedName>
        <fullName evidence="2">Uncharacterized protein</fullName>
    </submittedName>
</protein>
<gene>
    <name evidence="2" type="ORF">J0911_07235</name>
</gene>
<accession>A0ABS3I749</accession>
<reference evidence="2 3" key="1">
    <citation type="submission" date="2021-03" db="EMBL/GenBank/DDBJ databases">
        <authorList>
            <person name="Xin L."/>
        </authorList>
    </citation>
    <scope>NUCLEOTIDE SEQUENCE [LARGE SCALE GENOMIC DNA]</scope>
    <source>
        <strain evidence="2 3">XHU 5031</strain>
    </source>
</reference>
<comment type="caution">
    <text evidence="2">The sequence shown here is derived from an EMBL/GenBank/DDBJ whole genome shotgun (WGS) entry which is preliminary data.</text>
</comment>
<dbReference type="Proteomes" id="UP000664617">
    <property type="component" value="Unassembled WGS sequence"/>
</dbReference>
<name>A0ABS3I749_9MICO</name>
<feature type="region of interest" description="Disordered" evidence="1">
    <location>
        <begin position="1"/>
        <end position="28"/>
    </location>
</feature>
<evidence type="ECO:0000256" key="1">
    <source>
        <dbReference type="SAM" id="MobiDB-lite"/>
    </source>
</evidence>
<dbReference type="RefSeq" id="WP_207274787.1">
    <property type="nucleotide sequence ID" value="NZ_JAFMPK010000028.1"/>
</dbReference>
<dbReference type="EMBL" id="JAFMPK010000028">
    <property type="protein sequence ID" value="MBO0608823.1"/>
    <property type="molecule type" value="Genomic_DNA"/>
</dbReference>
<reference evidence="3" key="2">
    <citation type="submission" date="2023-07" db="EMBL/GenBank/DDBJ databases">
        <title>Myceligenerans salitolerans sp. nov., a halotolerant actinomycete isolated from a salt lake in Xinjiang, China.</title>
        <authorList>
            <person name="Guan T."/>
        </authorList>
    </citation>
    <scope>NUCLEOTIDE SEQUENCE [LARGE SCALE GENOMIC DNA]</scope>
    <source>
        <strain evidence="3">XHU 5031</strain>
    </source>
</reference>
<feature type="region of interest" description="Disordered" evidence="1">
    <location>
        <begin position="184"/>
        <end position="209"/>
    </location>
</feature>
<evidence type="ECO:0000313" key="3">
    <source>
        <dbReference type="Proteomes" id="UP000664617"/>
    </source>
</evidence>
<evidence type="ECO:0000313" key="2">
    <source>
        <dbReference type="EMBL" id="MBO0608823.1"/>
    </source>
</evidence>
<proteinExistence type="predicted"/>
<sequence length="209" mass="21492">MTLQTAVLEPSGTETPSESIEAGSVAGSGPADVVPVSRGGTAVGRVLRRCAAAATVLAIVTAVLVGWVSQARATTTDRLEVLNARIDERVVAGRATAERLATVIVVARNVRSNATHADPDARATLDAAIRSAEGIVGQRVTTQEPDTVPQAEMLVQQAALMEQALALATTDLRAAVDEVRVSRDGVRPAASGPSGEQDEAGILMAVARP</sequence>
<organism evidence="2 3">
    <name type="scientific">Myceligenerans salitolerans</name>
    <dbReference type="NCBI Taxonomy" id="1230528"/>
    <lineage>
        <taxon>Bacteria</taxon>
        <taxon>Bacillati</taxon>
        <taxon>Actinomycetota</taxon>
        <taxon>Actinomycetes</taxon>
        <taxon>Micrococcales</taxon>
        <taxon>Promicromonosporaceae</taxon>
        <taxon>Myceligenerans</taxon>
    </lineage>
</organism>
<keyword evidence="3" id="KW-1185">Reference proteome</keyword>